<accession>A0A8H3W7R7</accession>
<dbReference type="PANTHER" id="PTHR24148:SF73">
    <property type="entry name" value="HET DOMAIN PROTEIN (AFU_ORTHOLOGUE AFUA_8G01020)"/>
    <property type="match status" value="1"/>
</dbReference>
<dbReference type="PANTHER" id="PTHR24148">
    <property type="entry name" value="ANKYRIN REPEAT DOMAIN-CONTAINING PROTEIN 39 HOMOLOG-RELATED"/>
    <property type="match status" value="1"/>
</dbReference>
<dbReference type="AlphaFoldDB" id="A0A8H3W7R7"/>
<dbReference type="Pfam" id="PF06985">
    <property type="entry name" value="HET"/>
    <property type="match status" value="1"/>
</dbReference>
<sequence length="344" mass="39797">MSTGIHYKRLDSSRREIRLIEIQSARDISAPIECRLVNVRLNDDLDFIALSSLFGGSSETDKILVNGQTITVTAHLSLALKNIRAVFFPTISQRFQRTPIRRPHTGPRWLRQLLGLPTSRPVNETNVLRVWCDFLCINPCDEWEKQRQTADVRNVFRSAELVVGWLGDKMEHTDEGMNILAEIEDTMPPHWGDPGDREKNPQHYSPTHEWATKIEYLWKEGPNGEIPFMAPRWIGATDFMMRPYFQRRWIVEELALARFPTFLIGDIIVPWKQVLRLNRMLEEFKYKESNTFPAHLRPLVADLPLESAAKLLDEFARREALEEAKILQEHATSSRATSSSRSTH</sequence>
<evidence type="ECO:0000313" key="2">
    <source>
        <dbReference type="EMBL" id="KAF0322054.1"/>
    </source>
</evidence>
<dbReference type="OrthoDB" id="5386682at2759"/>
<dbReference type="InterPro" id="IPR052895">
    <property type="entry name" value="HetReg/Transcr_Mod"/>
</dbReference>
<feature type="domain" description="Heterokaryon incompatibility" evidence="1">
    <location>
        <begin position="125"/>
        <end position="253"/>
    </location>
</feature>
<organism evidence="2 3">
    <name type="scientific">Colletotrichum asianum</name>
    <dbReference type="NCBI Taxonomy" id="702518"/>
    <lineage>
        <taxon>Eukaryota</taxon>
        <taxon>Fungi</taxon>
        <taxon>Dikarya</taxon>
        <taxon>Ascomycota</taxon>
        <taxon>Pezizomycotina</taxon>
        <taxon>Sordariomycetes</taxon>
        <taxon>Hypocreomycetidae</taxon>
        <taxon>Glomerellales</taxon>
        <taxon>Glomerellaceae</taxon>
        <taxon>Colletotrichum</taxon>
        <taxon>Colletotrichum gloeosporioides species complex</taxon>
    </lineage>
</organism>
<dbReference type="InterPro" id="IPR010730">
    <property type="entry name" value="HET"/>
</dbReference>
<protein>
    <submittedName>
        <fullName evidence="2">Heterokaryon incompatibility protein</fullName>
    </submittedName>
</protein>
<proteinExistence type="predicted"/>
<comment type="caution">
    <text evidence="2">The sequence shown here is derived from an EMBL/GenBank/DDBJ whole genome shotgun (WGS) entry which is preliminary data.</text>
</comment>
<gene>
    <name evidence="2" type="ORF">GQ607_010780</name>
</gene>
<name>A0A8H3W7R7_9PEZI</name>
<evidence type="ECO:0000313" key="3">
    <source>
        <dbReference type="Proteomes" id="UP000434172"/>
    </source>
</evidence>
<dbReference type="EMBL" id="WOWK01000065">
    <property type="protein sequence ID" value="KAF0322054.1"/>
    <property type="molecule type" value="Genomic_DNA"/>
</dbReference>
<dbReference type="Proteomes" id="UP000434172">
    <property type="component" value="Unassembled WGS sequence"/>
</dbReference>
<reference evidence="2 3" key="1">
    <citation type="submission" date="2019-12" db="EMBL/GenBank/DDBJ databases">
        <title>A genome sequence resource for the geographically widespread anthracnose pathogen Colletotrichum asianum.</title>
        <authorList>
            <person name="Meng Y."/>
        </authorList>
    </citation>
    <scope>NUCLEOTIDE SEQUENCE [LARGE SCALE GENOMIC DNA]</scope>
    <source>
        <strain evidence="2 3">ICMP 18580</strain>
    </source>
</reference>
<keyword evidence="3" id="KW-1185">Reference proteome</keyword>
<evidence type="ECO:0000259" key="1">
    <source>
        <dbReference type="Pfam" id="PF06985"/>
    </source>
</evidence>